<organism evidence="6 7">
    <name type="scientific">Shewanella aestuarii</name>
    <dbReference type="NCBI Taxonomy" id="1028752"/>
    <lineage>
        <taxon>Bacteria</taxon>
        <taxon>Pseudomonadati</taxon>
        <taxon>Pseudomonadota</taxon>
        <taxon>Gammaproteobacteria</taxon>
        <taxon>Alteromonadales</taxon>
        <taxon>Shewanellaceae</taxon>
        <taxon>Shewanella</taxon>
    </lineage>
</organism>
<dbReference type="PANTHER" id="PTHR19384:SF128">
    <property type="entry name" value="NADPH OXIDOREDUCTASE A"/>
    <property type="match status" value="1"/>
</dbReference>
<dbReference type="Pfam" id="PF00258">
    <property type="entry name" value="Flavodoxin_1"/>
    <property type="match status" value="1"/>
</dbReference>
<evidence type="ECO:0000256" key="3">
    <source>
        <dbReference type="ARBA" id="ARBA00022643"/>
    </source>
</evidence>
<dbReference type="GO" id="GO:0010181">
    <property type="term" value="F:FMN binding"/>
    <property type="evidence" value="ECO:0007669"/>
    <property type="project" value="InterPro"/>
</dbReference>
<evidence type="ECO:0000313" key="6">
    <source>
        <dbReference type="EMBL" id="QIR14956.1"/>
    </source>
</evidence>
<keyword evidence="7" id="KW-1185">Reference proteome</keyword>
<keyword evidence="4" id="KW-0249">Electron transport</keyword>
<dbReference type="RefSeq" id="WP_167678238.1">
    <property type="nucleotide sequence ID" value="NZ_CP050313.1"/>
</dbReference>
<feature type="domain" description="Flavodoxin-like" evidence="5">
    <location>
        <begin position="4"/>
        <end position="145"/>
    </location>
</feature>
<gene>
    <name evidence="6" type="ORF">HBH39_11055</name>
</gene>
<dbReference type="PRINTS" id="PR00369">
    <property type="entry name" value="FLAVODOXIN"/>
</dbReference>
<dbReference type="EMBL" id="CP050313">
    <property type="protein sequence ID" value="QIR14956.1"/>
    <property type="molecule type" value="Genomic_DNA"/>
</dbReference>
<dbReference type="KEGG" id="saes:HBH39_11055"/>
<dbReference type="InterPro" id="IPR029039">
    <property type="entry name" value="Flavoprotein-like_sf"/>
</dbReference>
<accession>A0A6G9QKA1</accession>
<evidence type="ECO:0000259" key="5">
    <source>
        <dbReference type="PROSITE" id="PS50902"/>
    </source>
</evidence>
<name>A0A6G9QKA1_9GAMM</name>
<evidence type="ECO:0000256" key="2">
    <source>
        <dbReference type="ARBA" id="ARBA00022630"/>
    </source>
</evidence>
<dbReference type="SUPFAM" id="SSF52218">
    <property type="entry name" value="Flavoproteins"/>
    <property type="match status" value="1"/>
</dbReference>
<evidence type="ECO:0000313" key="7">
    <source>
        <dbReference type="Proteomes" id="UP000502608"/>
    </source>
</evidence>
<reference evidence="6 7" key="1">
    <citation type="submission" date="2020-03" db="EMBL/GenBank/DDBJ databases">
        <title>Complete genome sequence of Shewanella sp.</title>
        <authorList>
            <person name="Kim Y.-S."/>
            <person name="Kim S.-J."/>
            <person name="Jung H.-K."/>
            <person name="Kim K.-H."/>
        </authorList>
    </citation>
    <scope>NUCLEOTIDE SEQUENCE [LARGE SCALE GENOMIC DNA]</scope>
    <source>
        <strain evidence="6 7">PN3F2</strain>
    </source>
</reference>
<evidence type="ECO:0000256" key="4">
    <source>
        <dbReference type="ARBA" id="ARBA00022982"/>
    </source>
</evidence>
<proteinExistence type="predicted"/>
<dbReference type="GO" id="GO:0016491">
    <property type="term" value="F:oxidoreductase activity"/>
    <property type="evidence" value="ECO:0007669"/>
    <property type="project" value="TreeGrafter"/>
</dbReference>
<dbReference type="PROSITE" id="PS50902">
    <property type="entry name" value="FLAVODOXIN_LIKE"/>
    <property type="match status" value="1"/>
</dbReference>
<comment type="cofactor">
    <cofactor evidence="1">
        <name>FMN</name>
        <dbReference type="ChEBI" id="CHEBI:58210"/>
    </cofactor>
</comment>
<keyword evidence="3" id="KW-0288">FMN</keyword>
<keyword evidence="2" id="KW-0285">Flavoprotein</keyword>
<evidence type="ECO:0000256" key="1">
    <source>
        <dbReference type="ARBA" id="ARBA00001917"/>
    </source>
</evidence>
<dbReference type="PANTHER" id="PTHR19384">
    <property type="entry name" value="NITRIC OXIDE SYNTHASE-RELATED"/>
    <property type="match status" value="1"/>
</dbReference>
<dbReference type="Gene3D" id="3.40.50.360">
    <property type="match status" value="1"/>
</dbReference>
<dbReference type="NCBIfam" id="NF005989">
    <property type="entry name" value="PRK08105.1"/>
    <property type="match status" value="1"/>
</dbReference>
<sequence>MAKVNIVYGTVYGGAQFTAETLADKIAELEHQVTLYQPDDLLGFVPSEEDILIIVCSTTGQGDVPDDVQPWFSQIKSVAPYLPKLKYSIIGLGDSSYENFCGAANQFDELFTELGAKSLTPMLKIDAGETMEPEQEALNWLPCWQAAVSSQ</sequence>
<protein>
    <submittedName>
        <fullName evidence="6">Flavodoxin</fullName>
    </submittedName>
</protein>
<dbReference type="GO" id="GO:0050660">
    <property type="term" value="F:flavin adenine dinucleotide binding"/>
    <property type="evidence" value="ECO:0007669"/>
    <property type="project" value="TreeGrafter"/>
</dbReference>
<keyword evidence="4" id="KW-0813">Transport</keyword>
<dbReference type="AlphaFoldDB" id="A0A6G9QKA1"/>
<dbReference type="GO" id="GO:0005829">
    <property type="term" value="C:cytosol"/>
    <property type="evidence" value="ECO:0007669"/>
    <property type="project" value="TreeGrafter"/>
</dbReference>
<dbReference type="InterPro" id="IPR001094">
    <property type="entry name" value="Flavdoxin-like"/>
</dbReference>
<dbReference type="Proteomes" id="UP000502608">
    <property type="component" value="Chromosome"/>
</dbReference>
<dbReference type="InterPro" id="IPR008254">
    <property type="entry name" value="Flavodoxin/NO_synth"/>
</dbReference>